<comment type="caution">
    <text evidence="2">The sequence shown here is derived from an EMBL/GenBank/DDBJ whole genome shotgun (WGS) entry which is preliminary data.</text>
</comment>
<name>A0A2S8A7E8_9FLAO</name>
<evidence type="ECO:0000256" key="1">
    <source>
        <dbReference type="SAM" id="Phobius"/>
    </source>
</evidence>
<keyword evidence="1" id="KW-1133">Transmembrane helix</keyword>
<evidence type="ECO:0000313" key="2">
    <source>
        <dbReference type="EMBL" id="PQL90494.1"/>
    </source>
</evidence>
<feature type="transmembrane region" description="Helical" evidence="1">
    <location>
        <begin position="6"/>
        <end position="23"/>
    </location>
</feature>
<keyword evidence="3" id="KW-1185">Reference proteome</keyword>
<feature type="transmembrane region" description="Helical" evidence="1">
    <location>
        <begin position="67"/>
        <end position="86"/>
    </location>
</feature>
<accession>A0A2S8A7E8</accession>
<reference evidence="2 3" key="1">
    <citation type="submission" date="2018-02" db="EMBL/GenBank/DDBJ databases">
        <title>Genome sequences of Apibacter spp., gut symbionts of Asian honey bees.</title>
        <authorList>
            <person name="Kwong W.K."/>
            <person name="Steele M.I."/>
            <person name="Moran N.A."/>
        </authorList>
    </citation>
    <scope>NUCLEOTIDE SEQUENCE [LARGE SCALE GENOMIC DNA]</scope>
    <source>
        <strain evidence="3">wkB301</strain>
    </source>
</reference>
<evidence type="ECO:0000313" key="3">
    <source>
        <dbReference type="Proteomes" id="UP000238042"/>
    </source>
</evidence>
<sequence length="200" mass="23149">MSLLCFLILDIPFFIILIFSKLLNDFSKGKICTLFFLYYSSFYNIRKTCNNKFLYIYLYKLLKKDIMIKKILILGLSSILLAGSMINCNQKKADDKFVKIAEQTNAHLPMTISPGISLEKAEAVSNKEFKFYYKLNDKPNISAEEFVKNAKPRVIEALKAANSPDIKLFSENKMTLVYIYNTNEGKFAEIRLNPEEYVKK</sequence>
<proteinExistence type="predicted"/>
<dbReference type="EMBL" id="PSZM01000046">
    <property type="protein sequence ID" value="PQL90494.1"/>
    <property type="molecule type" value="Genomic_DNA"/>
</dbReference>
<gene>
    <name evidence="2" type="ORF">C4S77_11430</name>
</gene>
<protein>
    <submittedName>
        <fullName evidence="2">Uncharacterized protein</fullName>
    </submittedName>
</protein>
<dbReference type="Proteomes" id="UP000238042">
    <property type="component" value="Unassembled WGS sequence"/>
</dbReference>
<keyword evidence="1" id="KW-0812">Transmembrane</keyword>
<dbReference type="AlphaFoldDB" id="A0A2S8A7E8"/>
<keyword evidence="1" id="KW-0472">Membrane</keyword>
<organism evidence="2 3">
    <name type="scientific">Apibacter adventoris</name>
    <dbReference type="NCBI Taxonomy" id="1679466"/>
    <lineage>
        <taxon>Bacteria</taxon>
        <taxon>Pseudomonadati</taxon>
        <taxon>Bacteroidota</taxon>
        <taxon>Flavobacteriia</taxon>
        <taxon>Flavobacteriales</taxon>
        <taxon>Weeksellaceae</taxon>
        <taxon>Apibacter</taxon>
    </lineage>
</organism>